<name>A0A4U5NGT0_STECR</name>
<dbReference type="EMBL" id="AZBU02000004">
    <property type="protein sequence ID" value="TKR82054.1"/>
    <property type="molecule type" value="Genomic_DNA"/>
</dbReference>
<reference evidence="2 3" key="2">
    <citation type="journal article" date="2019" name="G3 (Bethesda)">
        <title>Hybrid Assembly of the Genome of the Entomopathogenic Nematode Steinernema carpocapsae Identifies the X-Chromosome.</title>
        <authorList>
            <person name="Serra L."/>
            <person name="Macchietto M."/>
            <person name="Macias-Munoz A."/>
            <person name="McGill C.J."/>
            <person name="Rodriguez I.M."/>
            <person name="Rodriguez B."/>
            <person name="Murad R."/>
            <person name="Mortazavi A."/>
        </authorList>
    </citation>
    <scope>NUCLEOTIDE SEQUENCE [LARGE SCALE GENOMIC DNA]</scope>
    <source>
        <strain evidence="2 3">ALL</strain>
    </source>
</reference>
<evidence type="ECO:0000313" key="3">
    <source>
        <dbReference type="Proteomes" id="UP000298663"/>
    </source>
</evidence>
<comment type="caution">
    <text evidence="2">The sequence shown here is derived from an EMBL/GenBank/DDBJ whole genome shotgun (WGS) entry which is preliminary data.</text>
</comment>
<proteinExistence type="predicted"/>
<sequence length="67" mass="7721">MSLESSHVNLSNNLSKKNGYQTLPKNTHALRKIRDLSRLTTESYKGLGYIFGIYWDIRSDFSEPTNI</sequence>
<dbReference type="AlphaFoldDB" id="A0A4U5NGT0"/>
<organism evidence="2 3">
    <name type="scientific">Steinernema carpocapsae</name>
    <name type="common">Entomopathogenic nematode</name>
    <dbReference type="NCBI Taxonomy" id="34508"/>
    <lineage>
        <taxon>Eukaryota</taxon>
        <taxon>Metazoa</taxon>
        <taxon>Ecdysozoa</taxon>
        <taxon>Nematoda</taxon>
        <taxon>Chromadorea</taxon>
        <taxon>Rhabditida</taxon>
        <taxon>Tylenchina</taxon>
        <taxon>Panagrolaimomorpha</taxon>
        <taxon>Strongyloidoidea</taxon>
        <taxon>Steinernematidae</taxon>
        <taxon>Steinernema</taxon>
    </lineage>
</organism>
<accession>A0A4U5NGT0</accession>
<keyword evidence="3" id="KW-1185">Reference proteome</keyword>
<reference evidence="2 3" key="1">
    <citation type="journal article" date="2015" name="Genome Biol.">
        <title>Comparative genomics of Steinernema reveals deeply conserved gene regulatory networks.</title>
        <authorList>
            <person name="Dillman A.R."/>
            <person name="Macchietto M."/>
            <person name="Porter C.F."/>
            <person name="Rogers A."/>
            <person name="Williams B."/>
            <person name="Antoshechkin I."/>
            <person name="Lee M.M."/>
            <person name="Goodwin Z."/>
            <person name="Lu X."/>
            <person name="Lewis E.E."/>
            <person name="Goodrich-Blair H."/>
            <person name="Stock S.P."/>
            <person name="Adams B.J."/>
            <person name="Sternberg P.W."/>
            <person name="Mortazavi A."/>
        </authorList>
    </citation>
    <scope>NUCLEOTIDE SEQUENCE [LARGE SCALE GENOMIC DNA]</scope>
    <source>
        <strain evidence="2 3">ALL</strain>
    </source>
</reference>
<feature type="region of interest" description="Disordered" evidence="1">
    <location>
        <begin position="1"/>
        <end position="21"/>
    </location>
</feature>
<dbReference type="Proteomes" id="UP000298663">
    <property type="component" value="Unassembled WGS sequence"/>
</dbReference>
<evidence type="ECO:0000256" key="1">
    <source>
        <dbReference type="SAM" id="MobiDB-lite"/>
    </source>
</evidence>
<evidence type="ECO:0000313" key="2">
    <source>
        <dbReference type="EMBL" id="TKR82054.1"/>
    </source>
</evidence>
<protein>
    <submittedName>
        <fullName evidence="2">Uncharacterized protein</fullName>
    </submittedName>
</protein>
<gene>
    <name evidence="2" type="ORF">L596_015831</name>
</gene>